<reference evidence="5 6" key="1">
    <citation type="submission" date="2016-10" db="EMBL/GenBank/DDBJ databases">
        <authorList>
            <person name="de Groot N.N."/>
        </authorList>
    </citation>
    <scope>NUCLEOTIDE SEQUENCE [LARGE SCALE GENOMIC DNA]</scope>
    <source>
        <strain evidence="5 6">AB35.6</strain>
    </source>
</reference>
<protein>
    <submittedName>
        <fullName evidence="5">Predicted dehydrogenase</fullName>
    </submittedName>
</protein>
<organism evidence="5 6">
    <name type="scientific">Terriglobus roseus</name>
    <dbReference type="NCBI Taxonomy" id="392734"/>
    <lineage>
        <taxon>Bacteria</taxon>
        <taxon>Pseudomonadati</taxon>
        <taxon>Acidobacteriota</taxon>
        <taxon>Terriglobia</taxon>
        <taxon>Terriglobales</taxon>
        <taxon>Acidobacteriaceae</taxon>
        <taxon>Terriglobus</taxon>
    </lineage>
</organism>
<dbReference type="EMBL" id="FNSD01000001">
    <property type="protein sequence ID" value="SEC52464.1"/>
    <property type="molecule type" value="Genomic_DNA"/>
</dbReference>
<dbReference type="Pfam" id="PF02894">
    <property type="entry name" value="GFO_IDH_MocA_C"/>
    <property type="match status" value="1"/>
</dbReference>
<dbReference type="Pfam" id="PF01408">
    <property type="entry name" value="GFO_IDH_MocA"/>
    <property type="match status" value="1"/>
</dbReference>
<evidence type="ECO:0000259" key="4">
    <source>
        <dbReference type="Pfam" id="PF02894"/>
    </source>
</evidence>
<dbReference type="SUPFAM" id="SSF51735">
    <property type="entry name" value="NAD(P)-binding Rossmann-fold domains"/>
    <property type="match status" value="1"/>
</dbReference>
<dbReference type="AlphaFoldDB" id="A0A1H4T8I6"/>
<proteinExistence type="inferred from homology"/>
<dbReference type="Proteomes" id="UP000182409">
    <property type="component" value="Unassembled WGS sequence"/>
</dbReference>
<evidence type="ECO:0000313" key="5">
    <source>
        <dbReference type="EMBL" id="SEC52464.1"/>
    </source>
</evidence>
<dbReference type="Gene3D" id="3.40.50.720">
    <property type="entry name" value="NAD(P)-binding Rossmann-like Domain"/>
    <property type="match status" value="1"/>
</dbReference>
<dbReference type="GO" id="GO:0000166">
    <property type="term" value="F:nucleotide binding"/>
    <property type="evidence" value="ECO:0007669"/>
    <property type="project" value="InterPro"/>
</dbReference>
<evidence type="ECO:0000313" key="6">
    <source>
        <dbReference type="Proteomes" id="UP000182409"/>
    </source>
</evidence>
<comment type="similarity">
    <text evidence="1">Belongs to the Gfo/Idh/MocA family.</text>
</comment>
<dbReference type="PANTHER" id="PTHR43708:SF5">
    <property type="entry name" value="CONSERVED EXPRESSED OXIDOREDUCTASE (EUROFUNG)-RELATED"/>
    <property type="match status" value="1"/>
</dbReference>
<sequence length="363" mass="39907">MRRIRTGVVGYGLAGRVFHAPFVSAVPSLELTAIVQRTGETAKQAYPHAAQLRSFEELLASDVELVVIGTPNPTHYPFTKQALLAGKHVVCDKPMTTTLAQAEELEKIAREKGVLLFPFHNRRWDGDFQTLRKLLQEGKVGRAVTLESRFDRYRPDPKPGAWREEEEGGGQLYDIGPHLIDQALTLFGHPSTITANIRHDRNVGKVPDAFDLILVFPTGRDRTMTVRLGTTVLAAEGGPRYRLNGTGGSYVKYGLDPQEPTILAGMLPPSLDSSSPWLAEAEDRWGTLTTATDTTKPTELVTEKVPTIPGDYRGFYQNVADSILGTAEPAVTARCAIRVARMIELAMESQRTGTTVRVDSTGW</sequence>
<dbReference type="RefSeq" id="WP_083350767.1">
    <property type="nucleotide sequence ID" value="NZ_FNSD01000001.1"/>
</dbReference>
<dbReference type="InterPro" id="IPR000683">
    <property type="entry name" value="Gfo/Idh/MocA-like_OxRdtase_N"/>
</dbReference>
<feature type="domain" description="Gfo/Idh/MocA-like oxidoreductase C-terminal" evidence="4">
    <location>
        <begin position="132"/>
        <end position="357"/>
    </location>
</feature>
<dbReference type="Gene3D" id="3.30.360.10">
    <property type="entry name" value="Dihydrodipicolinate Reductase, domain 2"/>
    <property type="match status" value="1"/>
</dbReference>
<dbReference type="OrthoDB" id="9815825at2"/>
<accession>A0A1H4T8I6</accession>
<dbReference type="InterPro" id="IPR051317">
    <property type="entry name" value="Gfo/Idh/MocA_oxidoreduct"/>
</dbReference>
<dbReference type="GO" id="GO:0016491">
    <property type="term" value="F:oxidoreductase activity"/>
    <property type="evidence" value="ECO:0007669"/>
    <property type="project" value="UniProtKB-KW"/>
</dbReference>
<evidence type="ECO:0000259" key="3">
    <source>
        <dbReference type="Pfam" id="PF01408"/>
    </source>
</evidence>
<gene>
    <name evidence="5" type="ORF">SAMN05443244_3671</name>
</gene>
<dbReference type="PANTHER" id="PTHR43708">
    <property type="entry name" value="CONSERVED EXPRESSED OXIDOREDUCTASE (EUROFUNG)"/>
    <property type="match status" value="1"/>
</dbReference>
<name>A0A1H4T8I6_9BACT</name>
<evidence type="ECO:0000256" key="2">
    <source>
        <dbReference type="ARBA" id="ARBA00023002"/>
    </source>
</evidence>
<keyword evidence="2" id="KW-0560">Oxidoreductase</keyword>
<evidence type="ECO:0000256" key="1">
    <source>
        <dbReference type="ARBA" id="ARBA00010928"/>
    </source>
</evidence>
<feature type="domain" description="Gfo/Idh/MocA-like oxidoreductase N-terminal" evidence="3">
    <location>
        <begin position="4"/>
        <end position="118"/>
    </location>
</feature>
<dbReference type="InterPro" id="IPR004104">
    <property type="entry name" value="Gfo/Idh/MocA-like_OxRdtase_C"/>
</dbReference>
<dbReference type="InterPro" id="IPR036291">
    <property type="entry name" value="NAD(P)-bd_dom_sf"/>
</dbReference>